<dbReference type="InterPro" id="IPR045221">
    <property type="entry name" value="Sphingomyelin_synth-like"/>
</dbReference>
<keyword evidence="5" id="KW-0746">Sphingolipid metabolism</keyword>
<feature type="transmembrane region" description="Helical" evidence="19">
    <location>
        <begin position="354"/>
        <end position="374"/>
    </location>
</feature>
<evidence type="ECO:0000259" key="20">
    <source>
        <dbReference type="PROSITE" id="PS50105"/>
    </source>
</evidence>
<comment type="catalytic activity">
    <reaction evidence="11">
        <text>an N-acyl-(4R)-4-hydroxysphinganine + a 1,2-diacyl-sn-glycero-3-phosphoethanolamine = an N-acyl-(4R)-4-hydroxysphinganine-1-phosphoethanolamine + a 1,2-diacyl-sn-glycerol</text>
        <dbReference type="Rhea" id="RHEA:42148"/>
        <dbReference type="ChEBI" id="CHEBI:17815"/>
        <dbReference type="ChEBI" id="CHEBI:31998"/>
        <dbReference type="ChEBI" id="CHEBI:64612"/>
        <dbReference type="ChEBI" id="CHEBI:78657"/>
    </reaction>
    <physiologicalReaction direction="left-to-right" evidence="11">
        <dbReference type="Rhea" id="RHEA:42149"/>
    </physiologicalReaction>
</comment>
<protein>
    <recommendedName>
        <fullName evidence="15">Sphingomyelin synthase-related protein 1</fullName>
    </recommendedName>
    <alternativeName>
        <fullName evidence="17">Ceramide phosphoethanolamine synthase</fullName>
    </alternativeName>
    <alternativeName>
        <fullName evidence="16">Sterile alpha motif domain-containing protein 8</fullName>
    </alternativeName>
</protein>
<gene>
    <name evidence="21" type="ORF">Baya_10164</name>
</gene>
<comment type="catalytic activity">
    <reaction evidence="13">
        <text>N-hexadecanoylsphinganine + a 1,2-diacyl-sn-glycero-3-phosphoethanolamine = N-hexadecanoyl-sphinganine-1-phosphoethanolamine + a 1,2-diacyl-sn-glycerol</text>
        <dbReference type="Rhea" id="RHEA:42128"/>
        <dbReference type="ChEBI" id="CHEBI:17815"/>
        <dbReference type="ChEBI" id="CHEBI:64612"/>
        <dbReference type="ChEBI" id="CHEBI:67042"/>
        <dbReference type="ChEBI" id="CHEBI:78654"/>
    </reaction>
    <physiologicalReaction direction="left-to-right" evidence="13">
        <dbReference type="Rhea" id="RHEA:42129"/>
    </physiologicalReaction>
</comment>
<dbReference type="AlphaFoldDB" id="A0A556UF89"/>
<evidence type="ECO:0000256" key="5">
    <source>
        <dbReference type="ARBA" id="ARBA00022919"/>
    </source>
</evidence>
<dbReference type="Gene3D" id="1.10.150.50">
    <property type="entry name" value="Transcription Factor, Ets-1"/>
    <property type="match status" value="1"/>
</dbReference>
<evidence type="ECO:0000256" key="1">
    <source>
        <dbReference type="ARBA" id="ARBA00004141"/>
    </source>
</evidence>
<dbReference type="InterPro" id="IPR001660">
    <property type="entry name" value="SAM"/>
</dbReference>
<comment type="similarity">
    <text evidence="2">Belongs to the sphingomyelin synthase family.</text>
</comment>
<dbReference type="FunFam" id="1.10.150.50:FF:000037">
    <property type="entry name" value="sphingomyelin synthase-related protein 1 isoform X1"/>
    <property type="match status" value="1"/>
</dbReference>
<keyword evidence="4 19" id="KW-0812">Transmembrane</keyword>
<dbReference type="Pfam" id="PF00536">
    <property type="entry name" value="SAM_1"/>
    <property type="match status" value="1"/>
</dbReference>
<evidence type="ECO:0000256" key="17">
    <source>
        <dbReference type="ARBA" id="ARBA00083488"/>
    </source>
</evidence>
<keyword evidence="7" id="KW-0443">Lipid metabolism</keyword>
<dbReference type="GO" id="GO:0005789">
    <property type="term" value="C:endoplasmic reticulum membrane"/>
    <property type="evidence" value="ECO:0007669"/>
    <property type="project" value="TreeGrafter"/>
</dbReference>
<dbReference type="CDD" id="cd09515">
    <property type="entry name" value="SAM_SGMS1-like"/>
    <property type="match status" value="1"/>
</dbReference>
<dbReference type="SMART" id="SM00454">
    <property type="entry name" value="SAM"/>
    <property type="match status" value="1"/>
</dbReference>
<feature type="compositionally biased region" description="Basic and acidic residues" evidence="18">
    <location>
        <begin position="121"/>
        <end position="142"/>
    </location>
</feature>
<evidence type="ECO:0000256" key="7">
    <source>
        <dbReference type="ARBA" id="ARBA00023098"/>
    </source>
</evidence>
<organism evidence="21 22">
    <name type="scientific">Bagarius yarrelli</name>
    <name type="common">Goonch</name>
    <name type="synonym">Bagrus yarrelli</name>
    <dbReference type="NCBI Taxonomy" id="175774"/>
    <lineage>
        <taxon>Eukaryota</taxon>
        <taxon>Metazoa</taxon>
        <taxon>Chordata</taxon>
        <taxon>Craniata</taxon>
        <taxon>Vertebrata</taxon>
        <taxon>Euteleostomi</taxon>
        <taxon>Actinopterygii</taxon>
        <taxon>Neopterygii</taxon>
        <taxon>Teleostei</taxon>
        <taxon>Ostariophysi</taxon>
        <taxon>Siluriformes</taxon>
        <taxon>Sisoridae</taxon>
        <taxon>Sisorinae</taxon>
        <taxon>Bagarius</taxon>
    </lineage>
</organism>
<comment type="caution">
    <text evidence="21">The sequence shown here is derived from an EMBL/GenBank/DDBJ whole genome shotgun (WGS) entry which is preliminary data.</text>
</comment>
<dbReference type="PANTHER" id="PTHR21290">
    <property type="entry name" value="SPHINGOMYELIN SYNTHETASE"/>
    <property type="match status" value="1"/>
</dbReference>
<accession>A0A556UF89</accession>
<evidence type="ECO:0000256" key="3">
    <source>
        <dbReference type="ARBA" id="ARBA00022679"/>
    </source>
</evidence>
<feature type="transmembrane region" description="Helical" evidence="19">
    <location>
        <begin position="410"/>
        <end position="429"/>
    </location>
</feature>
<comment type="catalytic activity">
    <reaction evidence="10">
        <text>an N-acylsphinganine + a 1,2-diacyl-sn-glycero-3-phosphoethanolamine = an N-acylsphinganine-1-phosphoethanolamine + a 1,2-diacyl-sn-glycerol</text>
        <dbReference type="Rhea" id="RHEA:42136"/>
        <dbReference type="ChEBI" id="CHEBI:17815"/>
        <dbReference type="ChEBI" id="CHEBI:31488"/>
        <dbReference type="ChEBI" id="CHEBI:64612"/>
        <dbReference type="ChEBI" id="CHEBI:78655"/>
    </reaction>
    <physiologicalReaction direction="left-to-right" evidence="10">
        <dbReference type="Rhea" id="RHEA:42137"/>
    </physiologicalReaction>
</comment>
<dbReference type="GO" id="GO:0000139">
    <property type="term" value="C:Golgi membrane"/>
    <property type="evidence" value="ECO:0007669"/>
    <property type="project" value="TreeGrafter"/>
</dbReference>
<evidence type="ECO:0000256" key="12">
    <source>
        <dbReference type="ARBA" id="ARBA00052723"/>
    </source>
</evidence>
<evidence type="ECO:0000256" key="15">
    <source>
        <dbReference type="ARBA" id="ARBA00068267"/>
    </source>
</evidence>
<evidence type="ECO:0000256" key="8">
    <source>
        <dbReference type="ARBA" id="ARBA00023136"/>
    </source>
</evidence>
<evidence type="ECO:0000256" key="10">
    <source>
        <dbReference type="ARBA" id="ARBA00050740"/>
    </source>
</evidence>
<evidence type="ECO:0000313" key="22">
    <source>
        <dbReference type="Proteomes" id="UP000319801"/>
    </source>
</evidence>
<evidence type="ECO:0000256" key="2">
    <source>
        <dbReference type="ARBA" id="ARBA00005441"/>
    </source>
</evidence>
<keyword evidence="6 19" id="KW-1133">Transmembrane helix</keyword>
<evidence type="ECO:0000256" key="11">
    <source>
        <dbReference type="ARBA" id="ARBA00051872"/>
    </source>
</evidence>
<evidence type="ECO:0000256" key="6">
    <source>
        <dbReference type="ARBA" id="ARBA00022989"/>
    </source>
</evidence>
<evidence type="ECO:0000256" key="16">
    <source>
        <dbReference type="ARBA" id="ARBA00079545"/>
    </source>
</evidence>
<keyword evidence="8 19" id="KW-0472">Membrane</keyword>
<proteinExistence type="inferred from homology"/>
<feature type="region of interest" description="Disordered" evidence="18">
    <location>
        <begin position="120"/>
        <end position="149"/>
    </location>
</feature>
<dbReference type="InterPro" id="IPR013761">
    <property type="entry name" value="SAM/pointed_sf"/>
</dbReference>
<dbReference type="GO" id="GO:0033188">
    <property type="term" value="F:sphingomyelin synthase activity"/>
    <property type="evidence" value="ECO:0007669"/>
    <property type="project" value="TreeGrafter"/>
</dbReference>
<name>A0A556UF89_BAGYA</name>
<feature type="domain" description="SAM" evidence="20">
    <location>
        <begin position="213"/>
        <end position="279"/>
    </location>
</feature>
<dbReference type="GO" id="GO:0047493">
    <property type="term" value="F:ceramide cholinephosphotransferase activity"/>
    <property type="evidence" value="ECO:0007669"/>
    <property type="project" value="TreeGrafter"/>
</dbReference>
<evidence type="ECO:0000256" key="13">
    <source>
        <dbReference type="ARBA" id="ARBA00052803"/>
    </source>
</evidence>
<comment type="catalytic activity">
    <reaction evidence="9">
        <text>an N-acylsphing-4-enine + a 1,2-diacyl-sn-glycero-3-phosphoethanolamine = an N-acylsphing-4-enine 1-phosphoethanolamine + a 1,2-diacyl-sn-glycerol</text>
        <dbReference type="Rhea" id="RHEA:36079"/>
        <dbReference type="ChEBI" id="CHEBI:17815"/>
        <dbReference type="ChEBI" id="CHEBI:52639"/>
        <dbReference type="ChEBI" id="CHEBI:64612"/>
        <dbReference type="ChEBI" id="CHEBI:73203"/>
    </reaction>
    <physiologicalReaction direction="left-to-right" evidence="9">
        <dbReference type="Rhea" id="RHEA:36080"/>
    </physiologicalReaction>
</comment>
<dbReference type="SUPFAM" id="SSF47769">
    <property type="entry name" value="SAM/Pointed domain"/>
    <property type="match status" value="1"/>
</dbReference>
<dbReference type="GO" id="GO:0046513">
    <property type="term" value="P:ceramide biosynthetic process"/>
    <property type="evidence" value="ECO:0007669"/>
    <property type="project" value="TreeGrafter"/>
</dbReference>
<comment type="catalytic activity">
    <reaction evidence="12">
        <text>N-hexadecanoyl-(4R)-hydroxysphinganine + a 1,2-diacyl-sn-glycero-3-phosphoethanolamine = N-hexadecanoyl-(4R)-hydroxysphinganine-1-phosphoethanolamine + a 1,2-diacyl-sn-glycerol</text>
        <dbReference type="Rhea" id="RHEA:42144"/>
        <dbReference type="ChEBI" id="CHEBI:17815"/>
        <dbReference type="ChEBI" id="CHEBI:64612"/>
        <dbReference type="ChEBI" id="CHEBI:65107"/>
        <dbReference type="ChEBI" id="CHEBI:78656"/>
    </reaction>
    <physiologicalReaction direction="left-to-right" evidence="12">
        <dbReference type="Rhea" id="RHEA:42145"/>
    </physiologicalReaction>
</comment>
<dbReference type="PANTHER" id="PTHR21290:SF25">
    <property type="entry name" value="SPHINGOMYELIN SYNTHASE-RELATED PROTEIN 1"/>
    <property type="match status" value="1"/>
</dbReference>
<dbReference type="SUPFAM" id="SSF63748">
    <property type="entry name" value="Tudor/PWWP/MBT"/>
    <property type="match status" value="1"/>
</dbReference>
<reference evidence="21 22" key="1">
    <citation type="journal article" date="2019" name="Genome Biol. Evol.">
        <title>Whole-Genome Sequencing of the Giant Devil Catfish, Bagarius yarrelli.</title>
        <authorList>
            <person name="Jiang W."/>
            <person name="Lv Y."/>
            <person name="Cheng L."/>
            <person name="Yang K."/>
            <person name="Chao B."/>
            <person name="Wang X."/>
            <person name="Li Y."/>
            <person name="Pan X."/>
            <person name="You X."/>
            <person name="Zhang Y."/>
            <person name="Yang J."/>
            <person name="Li J."/>
            <person name="Zhang X."/>
            <person name="Liu S."/>
            <person name="Sun C."/>
            <person name="Yang J."/>
            <person name="Shi Q."/>
        </authorList>
    </citation>
    <scope>NUCLEOTIDE SEQUENCE [LARGE SCALE GENOMIC DNA]</scope>
    <source>
        <strain evidence="21">JWS20170419001</strain>
        <tissue evidence="21">Muscle</tissue>
    </source>
</reference>
<dbReference type="GO" id="GO:0005886">
    <property type="term" value="C:plasma membrane"/>
    <property type="evidence" value="ECO:0007669"/>
    <property type="project" value="TreeGrafter"/>
</dbReference>
<dbReference type="Proteomes" id="UP000319801">
    <property type="component" value="Unassembled WGS sequence"/>
</dbReference>
<evidence type="ECO:0000256" key="4">
    <source>
        <dbReference type="ARBA" id="ARBA00022692"/>
    </source>
</evidence>
<evidence type="ECO:0000256" key="14">
    <source>
        <dbReference type="ARBA" id="ARBA00057029"/>
    </source>
</evidence>
<keyword evidence="3" id="KW-0808">Transferase</keyword>
<dbReference type="PROSITE" id="PS50105">
    <property type="entry name" value="SAM_DOMAIN"/>
    <property type="match status" value="1"/>
</dbReference>
<feature type="transmembrane region" description="Helical" evidence="19">
    <location>
        <begin position="435"/>
        <end position="455"/>
    </location>
</feature>
<comment type="subcellular location">
    <subcellularLocation>
        <location evidence="1">Membrane</location>
        <topology evidence="1">Multi-pass membrane protein</topology>
    </subcellularLocation>
</comment>
<dbReference type="EMBL" id="VCAZ01000069">
    <property type="protein sequence ID" value="TSO67437.1"/>
    <property type="molecule type" value="Genomic_DNA"/>
</dbReference>
<dbReference type="OrthoDB" id="422827at2759"/>
<dbReference type="Pfam" id="PF14360">
    <property type="entry name" value="PAP2_C"/>
    <property type="match status" value="1"/>
</dbReference>
<keyword evidence="22" id="KW-1185">Reference proteome</keyword>
<dbReference type="InterPro" id="IPR025749">
    <property type="entry name" value="Sphingomyelin_synth-like_dom"/>
</dbReference>
<comment type="function">
    <text evidence="14">Synthesizes sphingolipids through transfer of a phosphatidyl head group from a glycerophospholipid on to the primary hydroxyl of a ceramide in the lumen of the endoplasmic reticulum. Catalyzes the synthesis of ceramide phosphoethanolamines (CPEs) (such as N-acylsphing-4-enine 1-phosphoethanolamine) by transferring phosphoethanolamine head group, which is smaller and more hydrophilic than the phosphocholine (PC) headgroup transferred in the canonical sphingomyelin synthesis (SMS) reaction by SMS1 or SMS2, from a phosphatidylethanolamine (1,2-diacyl-sn-glycero-3-phosphoethanolamine, PE) to a ceramide (such as N-acylsphing-4-enine). The larger PC prevents an efficient fit in the enzyme's catalytic pocket, leading to little or no SMS activity. In vitro, in the absence of ceramide, it has PLC activity with preference for phosphatidylinositol and phosphatidic acid, but also hydrolyzes phosphatidylethanolamine.</text>
</comment>
<sequence length="503" mass="57833">MSDELLKQLSSYKAQLQQVEAALSTDPENQDLMKLQKDLQEVIELTKDLLTSQPAEGVASTHSLDAAPSKHSWKCFVLCRQYEAEIEELDSENGTAAITFIGYGNAEVVPLHALKAAEQAKSSKEEGGKPKSKKEIQAEQREYKKKKAQKKVQRMKELEQEREDQKCKWQQFNNKAYSKNKKGQVKRSIFASPESVNGKVGVGMVMSDWVEGWSFKEVALWLRKQGFDEYVELICTKHRVNGAALLCLTEHDLRSPPLRLPKLGDIKRLAVALRELQRQHTYSHTPSSDSKANCVFQSHTSGMKKYVWNSILDQNEPQCIGVGMAVSEEHCHRYLNGKCKKSYGYLDPEGWKTALSSVYVTLVFGITSFVMVLVHERVPDMRTYPPLPDIFLDRTSSTVLTKDTPRNWHILHTLAWVLNLFGIFFILAAHEHYSIDVFIAFYITTRLFLYYHTLANTRAYQHSRRARIWFPMFSFFECNVNGPIPNEYCWPFSRPVFMKRLID</sequence>
<evidence type="ECO:0000256" key="18">
    <source>
        <dbReference type="SAM" id="MobiDB-lite"/>
    </source>
</evidence>
<dbReference type="Gene3D" id="2.30.30.140">
    <property type="match status" value="1"/>
</dbReference>
<evidence type="ECO:0000256" key="9">
    <source>
        <dbReference type="ARBA" id="ARBA00049904"/>
    </source>
</evidence>
<evidence type="ECO:0000256" key="19">
    <source>
        <dbReference type="SAM" id="Phobius"/>
    </source>
</evidence>
<evidence type="ECO:0000313" key="21">
    <source>
        <dbReference type="EMBL" id="TSO67437.1"/>
    </source>
</evidence>